<evidence type="ECO:0000313" key="2">
    <source>
        <dbReference type="Proteomes" id="UP000046373"/>
    </source>
</evidence>
<protein>
    <submittedName>
        <fullName evidence="1">Uncharacterized protein</fullName>
    </submittedName>
</protein>
<reference evidence="1 2" key="1">
    <citation type="submission" date="2014-08" db="EMBL/GenBank/DDBJ databases">
        <authorList>
            <person name="Moulin Lionel"/>
        </authorList>
    </citation>
    <scope>NUCLEOTIDE SEQUENCE [LARGE SCALE GENOMIC DNA]</scope>
</reference>
<dbReference type="Proteomes" id="UP000046373">
    <property type="component" value="Unassembled WGS sequence"/>
</dbReference>
<sequence>MSAVFVVGALDKGFACGCQARHSSIIAIRRRFFDSAIEPGEIRIAGRTRSLHLALRMRP</sequence>
<name>A0A090E8R1_MESPL</name>
<accession>A0A090E8R1</accession>
<proteinExistence type="predicted"/>
<gene>
    <name evidence="1" type="ORF">MPLDJ20_120147</name>
</gene>
<dbReference type="EMBL" id="CCNB01000004">
    <property type="protein sequence ID" value="CDX26242.1"/>
    <property type="molecule type" value="Genomic_DNA"/>
</dbReference>
<dbReference type="AlphaFoldDB" id="A0A090E8R1"/>
<evidence type="ECO:0000313" key="1">
    <source>
        <dbReference type="EMBL" id="CDX26242.1"/>
    </source>
</evidence>
<organism evidence="1 2">
    <name type="scientific">Mesorhizobium plurifarium</name>
    <dbReference type="NCBI Taxonomy" id="69974"/>
    <lineage>
        <taxon>Bacteria</taxon>
        <taxon>Pseudomonadati</taxon>
        <taxon>Pseudomonadota</taxon>
        <taxon>Alphaproteobacteria</taxon>
        <taxon>Hyphomicrobiales</taxon>
        <taxon>Phyllobacteriaceae</taxon>
        <taxon>Mesorhizobium</taxon>
    </lineage>
</organism>